<sequence>MKQLLDLVKLETQRQKGQINLIASENQTPQRILDLLSTSLSNKYAEGYGNNRYYAGAVNVSQIEELAINNAKKVFSDKFDVNVQALSGSPANLAVYNAFLNPGDSILSLNLNSGGHLSHGSSVSFPSKIFNVLKYGLNKEELIDLNQIQSVLKDEQQKGKPVKMLIVGYSGYCRDLDYKELKRICQLFGTHLHVDFSHTAGLVAAKLVNDPFEYADSLMCTTHKTLRGPRGALIFSKQGDKVNKSVFPGLQGGPHMNNIAGICATLIEAQTPEYVQYQKQVLENRAIFEKQFKNKNILFQKGSDNHMLIIKQLTDGGVVEKALEDVGIIVNRQKLQHDKQKPTGIRIGSQFITSQGYDEKECTYTANQIIEIIREVEGQDWGNL</sequence>
<dbReference type="AlphaFoldDB" id="A0AA86PEB6"/>
<dbReference type="InterPro" id="IPR015422">
    <property type="entry name" value="PyrdxlP-dep_Trfase_small"/>
</dbReference>
<keyword evidence="10" id="KW-1185">Reference proteome</keyword>
<dbReference type="NCBIfam" id="NF000586">
    <property type="entry name" value="PRK00011.1"/>
    <property type="match status" value="1"/>
</dbReference>
<organism evidence="8">
    <name type="scientific">Hexamita inflata</name>
    <dbReference type="NCBI Taxonomy" id="28002"/>
    <lineage>
        <taxon>Eukaryota</taxon>
        <taxon>Metamonada</taxon>
        <taxon>Diplomonadida</taxon>
        <taxon>Hexamitidae</taxon>
        <taxon>Hexamitinae</taxon>
        <taxon>Hexamita</taxon>
    </lineage>
</organism>
<gene>
    <name evidence="8" type="ORF">HINF_LOCUS25204</name>
    <name evidence="9" type="ORF">HINF_LOCUS32325</name>
</gene>
<dbReference type="GO" id="GO:0035999">
    <property type="term" value="P:tetrahydrofolate interconversion"/>
    <property type="evidence" value="ECO:0007669"/>
    <property type="project" value="InterPro"/>
</dbReference>
<feature type="modified residue" description="N6-(pyridoxal phosphate)lysine" evidence="6">
    <location>
        <position position="224"/>
    </location>
</feature>
<dbReference type="EMBL" id="CATOUU010000647">
    <property type="protein sequence ID" value="CAI9937559.1"/>
    <property type="molecule type" value="Genomic_DNA"/>
</dbReference>
<evidence type="ECO:0000256" key="4">
    <source>
        <dbReference type="ARBA" id="ARBA00012256"/>
    </source>
</evidence>
<feature type="domain" description="Serine hydroxymethyltransferase-like" evidence="7">
    <location>
        <begin position="2"/>
        <end position="367"/>
    </location>
</feature>
<evidence type="ECO:0000259" key="7">
    <source>
        <dbReference type="Pfam" id="PF00464"/>
    </source>
</evidence>
<dbReference type="Gene3D" id="3.90.1150.10">
    <property type="entry name" value="Aspartate Aminotransferase, domain 1"/>
    <property type="match status" value="1"/>
</dbReference>
<comment type="caution">
    <text evidence="8">The sequence shown here is derived from an EMBL/GenBank/DDBJ whole genome shotgun (WGS) entry which is preliminary data.</text>
</comment>
<evidence type="ECO:0000256" key="1">
    <source>
        <dbReference type="ARBA" id="ARBA00001933"/>
    </source>
</evidence>
<dbReference type="Gene3D" id="3.40.640.10">
    <property type="entry name" value="Type I PLP-dependent aspartate aminotransferase-like (Major domain)"/>
    <property type="match status" value="1"/>
</dbReference>
<reference evidence="9 10" key="2">
    <citation type="submission" date="2024-07" db="EMBL/GenBank/DDBJ databases">
        <authorList>
            <person name="Akdeniz Z."/>
        </authorList>
    </citation>
    <scope>NUCLEOTIDE SEQUENCE [LARGE SCALE GENOMIC DNA]</scope>
</reference>
<comment type="similarity">
    <text evidence="3">Belongs to the SHMT family.</text>
</comment>
<evidence type="ECO:0000313" key="8">
    <source>
        <dbReference type="EMBL" id="CAI9937559.1"/>
    </source>
</evidence>
<evidence type="ECO:0000256" key="5">
    <source>
        <dbReference type="ARBA" id="ARBA00022898"/>
    </source>
</evidence>
<name>A0AA86PEB6_9EUKA</name>
<dbReference type="PANTHER" id="PTHR11680">
    <property type="entry name" value="SERINE HYDROXYMETHYLTRANSFERASE"/>
    <property type="match status" value="1"/>
</dbReference>
<evidence type="ECO:0000256" key="2">
    <source>
        <dbReference type="ARBA" id="ARBA00004777"/>
    </source>
</evidence>
<dbReference type="SUPFAM" id="SSF53383">
    <property type="entry name" value="PLP-dependent transferases"/>
    <property type="match status" value="1"/>
</dbReference>
<dbReference type="PIRSF" id="PIRSF000412">
    <property type="entry name" value="SHMT"/>
    <property type="match status" value="1"/>
</dbReference>
<evidence type="ECO:0000313" key="10">
    <source>
        <dbReference type="Proteomes" id="UP001642409"/>
    </source>
</evidence>
<dbReference type="PANTHER" id="PTHR11680:SF35">
    <property type="entry name" value="SERINE HYDROXYMETHYLTRANSFERASE 1"/>
    <property type="match status" value="1"/>
</dbReference>
<dbReference type="Proteomes" id="UP001642409">
    <property type="component" value="Unassembled WGS sequence"/>
</dbReference>
<evidence type="ECO:0000313" key="9">
    <source>
        <dbReference type="EMBL" id="CAL6029448.1"/>
    </source>
</evidence>
<dbReference type="EC" id="2.1.2.1" evidence="4"/>
<reference evidence="8" key="1">
    <citation type="submission" date="2023-06" db="EMBL/GenBank/DDBJ databases">
        <authorList>
            <person name="Kurt Z."/>
        </authorList>
    </citation>
    <scope>NUCLEOTIDE SEQUENCE</scope>
</reference>
<comment type="cofactor">
    <cofactor evidence="1 6">
        <name>pyridoxal 5'-phosphate</name>
        <dbReference type="ChEBI" id="CHEBI:597326"/>
    </cofactor>
</comment>
<dbReference type="InterPro" id="IPR015421">
    <property type="entry name" value="PyrdxlP-dep_Trfase_major"/>
</dbReference>
<proteinExistence type="inferred from homology"/>
<dbReference type="GO" id="GO:0019264">
    <property type="term" value="P:glycine biosynthetic process from serine"/>
    <property type="evidence" value="ECO:0007669"/>
    <property type="project" value="InterPro"/>
</dbReference>
<dbReference type="GO" id="GO:0005737">
    <property type="term" value="C:cytoplasm"/>
    <property type="evidence" value="ECO:0007669"/>
    <property type="project" value="TreeGrafter"/>
</dbReference>
<dbReference type="CDD" id="cd00378">
    <property type="entry name" value="SHMT"/>
    <property type="match status" value="1"/>
</dbReference>
<dbReference type="InterPro" id="IPR039429">
    <property type="entry name" value="SHMT-like_dom"/>
</dbReference>
<dbReference type="GO" id="GO:0004372">
    <property type="term" value="F:glycine hydroxymethyltransferase activity"/>
    <property type="evidence" value="ECO:0007669"/>
    <property type="project" value="UniProtKB-EC"/>
</dbReference>
<evidence type="ECO:0000256" key="6">
    <source>
        <dbReference type="PIRSR" id="PIRSR000412-50"/>
    </source>
</evidence>
<comment type="pathway">
    <text evidence="2">One-carbon metabolism; tetrahydrofolate interconversion.</text>
</comment>
<dbReference type="InterPro" id="IPR015424">
    <property type="entry name" value="PyrdxlP-dep_Trfase"/>
</dbReference>
<dbReference type="InterPro" id="IPR049943">
    <property type="entry name" value="Ser_HO-MeTrfase-like"/>
</dbReference>
<dbReference type="EMBL" id="CAXDID020000110">
    <property type="protein sequence ID" value="CAL6029448.1"/>
    <property type="molecule type" value="Genomic_DNA"/>
</dbReference>
<dbReference type="Pfam" id="PF00464">
    <property type="entry name" value="SHMT"/>
    <property type="match status" value="1"/>
</dbReference>
<accession>A0AA86PEB6</accession>
<keyword evidence="5 6" id="KW-0663">Pyridoxal phosphate</keyword>
<dbReference type="InterPro" id="IPR001085">
    <property type="entry name" value="Ser_HO-MeTrfase"/>
</dbReference>
<dbReference type="GO" id="GO:0030170">
    <property type="term" value="F:pyridoxal phosphate binding"/>
    <property type="evidence" value="ECO:0007669"/>
    <property type="project" value="InterPro"/>
</dbReference>
<protein>
    <recommendedName>
        <fullName evidence="4">glycine hydroxymethyltransferase</fullName>
        <ecNumber evidence="4">2.1.2.1</ecNumber>
    </recommendedName>
</protein>
<evidence type="ECO:0000256" key="3">
    <source>
        <dbReference type="ARBA" id="ARBA00006376"/>
    </source>
</evidence>